<dbReference type="PANTHER" id="PTHR38032">
    <property type="entry name" value="POLYMERASE-RELATED"/>
    <property type="match status" value="1"/>
</dbReference>
<organism evidence="2 3">
    <name type="scientific">Lachnospira intestinalis</name>
    <dbReference type="NCBI Taxonomy" id="3133158"/>
    <lineage>
        <taxon>Bacteria</taxon>
        <taxon>Bacillati</taxon>
        <taxon>Bacillota</taxon>
        <taxon>Clostridia</taxon>
        <taxon>Lachnospirales</taxon>
        <taxon>Lachnospiraceae</taxon>
        <taxon>Lachnospira</taxon>
    </lineage>
</organism>
<dbReference type="Pfam" id="PF20250">
    <property type="entry name" value="FapA_N"/>
    <property type="match status" value="1"/>
</dbReference>
<keyword evidence="3" id="KW-1185">Reference proteome</keyword>
<dbReference type="EMBL" id="JBBMFS010000018">
    <property type="protein sequence ID" value="MEQ2556150.1"/>
    <property type="molecule type" value="Genomic_DNA"/>
</dbReference>
<dbReference type="Pfam" id="PF03961">
    <property type="entry name" value="FapA"/>
    <property type="match status" value="1"/>
</dbReference>
<feature type="domain" description="Flagellar Assembly Protein A N-terminal region" evidence="1">
    <location>
        <begin position="18"/>
        <end position="187"/>
    </location>
</feature>
<dbReference type="PANTHER" id="PTHR38032:SF1">
    <property type="entry name" value="RNA-BINDING PROTEIN KHPB N-TERMINAL DOMAIN-CONTAINING PROTEIN"/>
    <property type="match status" value="1"/>
</dbReference>
<proteinExistence type="predicted"/>
<dbReference type="InterPro" id="IPR046865">
    <property type="entry name" value="FapA_b_solenoid"/>
</dbReference>
<dbReference type="Proteomes" id="UP001546774">
    <property type="component" value="Unassembled WGS sequence"/>
</dbReference>
<comment type="caution">
    <text evidence="2">The sequence shown here is derived from an EMBL/GenBank/DDBJ whole genome shotgun (WGS) entry which is preliminary data.</text>
</comment>
<evidence type="ECO:0000313" key="3">
    <source>
        <dbReference type="Proteomes" id="UP001546774"/>
    </source>
</evidence>
<dbReference type="InterPro" id="IPR046866">
    <property type="entry name" value="FapA_N"/>
</dbReference>
<name>A0ABV1H9I6_9FIRM</name>
<evidence type="ECO:0000259" key="1">
    <source>
        <dbReference type="Pfam" id="PF20250"/>
    </source>
</evidence>
<protein>
    <submittedName>
        <fullName evidence="2">FapA family protein</fullName>
    </submittedName>
</protein>
<reference evidence="2" key="1">
    <citation type="submission" date="2024-03" db="EMBL/GenBank/DDBJ databases">
        <title>Human intestinal bacterial collection.</title>
        <authorList>
            <person name="Pauvert C."/>
            <person name="Hitch T.C.A."/>
            <person name="Clavel T."/>
        </authorList>
    </citation>
    <scope>NUCLEOTIDE SEQUENCE [LARGE SCALE GENOMIC DNA]</scope>
    <source>
        <strain evidence="2">CLA-AA-H89B</strain>
    </source>
</reference>
<gene>
    <name evidence="2" type="ORF">WMO37_14250</name>
</gene>
<dbReference type="InterPro" id="IPR005646">
    <property type="entry name" value="FapA"/>
</dbReference>
<sequence>MGTPELFDEMGQLNKKDIQVIIADDNMSATLFLSKPAKEEDPYTYEEVMRALSNAGVKMGLDDARIHHMVEEQIYNTAVVVAQGKMVQDGADGYYEFEFETDLKAKPSVREDGSVDYYNMKLYEKVSEGDKLAQYYPPTKGVFGFDVKGKLLAPKAGKPKSNLRGKGFTVSEDGNTYYAAIDGKVEYCNYDLRIVNVLDISGDVDLNIGNIDFNGDVNITGNVITGVTIRAMGSIYIGGYVEGAVIKSNKDIVLNKGVNANGIGQIEAKGSISARFFENAIVYAEGDVNAGYILSSKIMALGKVIVQGSRGTIHGGDVTGVMGIETSNAGNASYAPTNLRIGATKKLRMDYANIIVQLKDIDSQIEMYESALKKLTMVRDVKPEAFDSVSYTKICQSKIIKSAEKAKCEQESKRLYDLIKESGKAVVKVDSKIFPGARIYIEAKVYEPADTLVHVLVRKVNDSIVVRDYEE</sequence>
<evidence type="ECO:0000313" key="2">
    <source>
        <dbReference type="EMBL" id="MEQ2556150.1"/>
    </source>
</evidence>
<accession>A0ABV1H9I6</accession>